<evidence type="ECO:0000313" key="2">
    <source>
        <dbReference type="EMBL" id="SJL14880.1"/>
    </source>
</evidence>
<evidence type="ECO:0000256" key="1">
    <source>
        <dbReference type="SAM" id="MobiDB-lite"/>
    </source>
</evidence>
<gene>
    <name evidence="2" type="ORF">ARMOST_18356</name>
</gene>
<organism evidence="2 3">
    <name type="scientific">Armillaria ostoyae</name>
    <name type="common">Armillaria root rot fungus</name>
    <dbReference type="NCBI Taxonomy" id="47428"/>
    <lineage>
        <taxon>Eukaryota</taxon>
        <taxon>Fungi</taxon>
        <taxon>Dikarya</taxon>
        <taxon>Basidiomycota</taxon>
        <taxon>Agaricomycotina</taxon>
        <taxon>Agaricomycetes</taxon>
        <taxon>Agaricomycetidae</taxon>
        <taxon>Agaricales</taxon>
        <taxon>Marasmiineae</taxon>
        <taxon>Physalacriaceae</taxon>
        <taxon>Armillaria</taxon>
    </lineage>
</organism>
<dbReference type="EMBL" id="FUEG01000025">
    <property type="protein sequence ID" value="SJL14880.1"/>
    <property type="molecule type" value="Genomic_DNA"/>
</dbReference>
<keyword evidence="3" id="KW-1185">Reference proteome</keyword>
<name>A0A284S1J9_ARMOS</name>
<reference evidence="3" key="1">
    <citation type="journal article" date="2017" name="Nat. Ecol. Evol.">
        <title>Genome expansion and lineage-specific genetic innovations in the forest pathogenic fungi Armillaria.</title>
        <authorList>
            <person name="Sipos G."/>
            <person name="Prasanna A.N."/>
            <person name="Walter M.C."/>
            <person name="O'Connor E."/>
            <person name="Balint B."/>
            <person name="Krizsan K."/>
            <person name="Kiss B."/>
            <person name="Hess J."/>
            <person name="Varga T."/>
            <person name="Slot J."/>
            <person name="Riley R."/>
            <person name="Boka B."/>
            <person name="Rigling D."/>
            <person name="Barry K."/>
            <person name="Lee J."/>
            <person name="Mihaltcheva S."/>
            <person name="LaButti K."/>
            <person name="Lipzen A."/>
            <person name="Waldron R."/>
            <person name="Moloney N.M."/>
            <person name="Sperisen C."/>
            <person name="Kredics L."/>
            <person name="Vagvoelgyi C."/>
            <person name="Patrignani A."/>
            <person name="Fitzpatrick D."/>
            <person name="Nagy I."/>
            <person name="Doyle S."/>
            <person name="Anderson J.B."/>
            <person name="Grigoriev I.V."/>
            <person name="Gueldener U."/>
            <person name="Muensterkoetter M."/>
            <person name="Nagy L.G."/>
        </authorList>
    </citation>
    <scope>NUCLEOTIDE SEQUENCE [LARGE SCALE GENOMIC DNA]</scope>
    <source>
        <strain evidence="3">C18/9</strain>
    </source>
</reference>
<proteinExistence type="predicted"/>
<evidence type="ECO:0000313" key="3">
    <source>
        <dbReference type="Proteomes" id="UP000219338"/>
    </source>
</evidence>
<protein>
    <submittedName>
        <fullName evidence="2">Uncharacterized protein</fullName>
    </submittedName>
</protein>
<accession>A0A284S1J9</accession>
<dbReference type="AlphaFoldDB" id="A0A284S1J9"/>
<dbReference type="Proteomes" id="UP000219338">
    <property type="component" value="Unassembled WGS sequence"/>
</dbReference>
<feature type="region of interest" description="Disordered" evidence="1">
    <location>
        <begin position="59"/>
        <end position="99"/>
    </location>
</feature>
<feature type="compositionally biased region" description="Basic and acidic residues" evidence="1">
    <location>
        <begin position="79"/>
        <end position="88"/>
    </location>
</feature>
<sequence>MASHKDTTLAIDYEIQCATALQACIFDGTEVQTTGTLLKLTMAELALFKDDIIRNPATSLMSKSSSGPCHTQDTSQESVNRRRADSAYRKRRMSSMFSG</sequence>
<feature type="compositionally biased region" description="Polar residues" evidence="1">
    <location>
        <begin position="59"/>
        <end position="78"/>
    </location>
</feature>